<keyword evidence="3" id="KW-0479">Metal-binding</keyword>
<dbReference type="InterPro" id="IPR026590">
    <property type="entry name" value="Ssirtuin_cat_dom"/>
</dbReference>
<feature type="binding site" evidence="3">
    <location>
        <position position="52"/>
    </location>
    <ligand>
        <name>substrate</name>
    </ligand>
</feature>
<dbReference type="InterPro" id="IPR027546">
    <property type="entry name" value="Sirtuin_class_III"/>
</dbReference>
<organism evidence="6 7">
    <name type="scientific">Actinobacillus delphinicola</name>
    <dbReference type="NCBI Taxonomy" id="51161"/>
    <lineage>
        <taxon>Bacteria</taxon>
        <taxon>Pseudomonadati</taxon>
        <taxon>Pseudomonadota</taxon>
        <taxon>Gammaproteobacteria</taxon>
        <taxon>Pasteurellales</taxon>
        <taxon>Pasteurellaceae</taxon>
        <taxon>Actinobacillus</taxon>
    </lineage>
</organism>
<dbReference type="KEGG" id="adp:NCTC12871_00749"/>
<dbReference type="PANTHER" id="PTHR11085:SF4">
    <property type="entry name" value="NAD-DEPENDENT PROTEIN DEACYLASE"/>
    <property type="match status" value="1"/>
</dbReference>
<comment type="catalytic activity">
    <reaction evidence="3">
        <text>N(6)-succinyl-L-lysyl-[protein] + NAD(+) + H2O = 2''-O-succinyl-ADP-D-ribose + nicotinamide + L-lysyl-[protein]</text>
        <dbReference type="Rhea" id="RHEA:47668"/>
        <dbReference type="Rhea" id="RHEA-COMP:9752"/>
        <dbReference type="Rhea" id="RHEA-COMP:11877"/>
        <dbReference type="ChEBI" id="CHEBI:15377"/>
        <dbReference type="ChEBI" id="CHEBI:17154"/>
        <dbReference type="ChEBI" id="CHEBI:29969"/>
        <dbReference type="ChEBI" id="CHEBI:57540"/>
        <dbReference type="ChEBI" id="CHEBI:87830"/>
        <dbReference type="ChEBI" id="CHEBI:87832"/>
    </reaction>
</comment>
<dbReference type="OrthoDB" id="9800582at2"/>
<dbReference type="Gene3D" id="3.40.50.1220">
    <property type="entry name" value="TPP-binding domain"/>
    <property type="match status" value="1"/>
</dbReference>
<feature type="binding site" evidence="3">
    <location>
        <begin position="174"/>
        <end position="176"/>
    </location>
    <ligand>
        <name>NAD(+)</name>
        <dbReference type="ChEBI" id="CHEBI:57540"/>
    </ligand>
</feature>
<dbReference type="InterPro" id="IPR050134">
    <property type="entry name" value="NAD-dep_sirtuin_deacylases"/>
</dbReference>
<keyword evidence="6" id="KW-0378">Hydrolase</keyword>
<dbReference type="GO" id="GO:0036054">
    <property type="term" value="F:protein-malonyllysine demalonylase activity"/>
    <property type="evidence" value="ECO:0007669"/>
    <property type="project" value="InterPro"/>
</dbReference>
<sequence length="234" mass="26502">MKVVILTGAGISAESGLRTFRAEDGLWEDYSIDEIATPEGYQRNPRLVQDFYNQRRKALFDPKINPNAAHFALAELEQQLGDNFLLITQNVDNLHERAGSKNIIHMHGSLLEAKCPLTEKVYPWTGDLSASDKCHCCEIRQPLRPNIVWFGEMPYEMDRIYDALADCDYFISIGTSGNVYPAAGFVKEANRAHAQTIELNLEPSNVENAFQIKRYGLATKIVPEFIHQLMQNNL</sequence>
<feature type="binding site" evidence="3">
    <location>
        <position position="115"/>
    </location>
    <ligand>
        <name>Zn(2+)</name>
        <dbReference type="ChEBI" id="CHEBI:29105"/>
    </ligand>
</feature>
<feature type="binding site" evidence="3">
    <location>
        <position position="55"/>
    </location>
    <ligand>
        <name>substrate</name>
    </ligand>
</feature>
<comment type="function">
    <text evidence="3">NAD-dependent lysine deacetylase and desuccinylase that specifically removes acetyl and succinyl groups on target proteins. Modulates the activities of several proteins which are inactive in their acylated form.</text>
</comment>
<gene>
    <name evidence="3 6" type="primary">cobB</name>
    <name evidence="6" type="ORF">NCTC12871_00749</name>
</gene>
<dbReference type="Gene3D" id="3.30.1600.10">
    <property type="entry name" value="SIR2/SIRT2 'Small Domain"/>
    <property type="match status" value="1"/>
</dbReference>
<dbReference type="AlphaFoldDB" id="A0A448TTG6"/>
<dbReference type="EMBL" id="LR134510">
    <property type="protein sequence ID" value="VEJ09300.1"/>
    <property type="molecule type" value="Genomic_DNA"/>
</dbReference>
<dbReference type="GO" id="GO:0017136">
    <property type="term" value="F:histone deacetylase activity, NAD-dependent"/>
    <property type="evidence" value="ECO:0007669"/>
    <property type="project" value="TreeGrafter"/>
</dbReference>
<keyword evidence="3" id="KW-0862">Zinc</keyword>
<dbReference type="Proteomes" id="UP000279799">
    <property type="component" value="Chromosome"/>
</dbReference>
<keyword evidence="2 3" id="KW-0520">NAD</keyword>
<feature type="domain" description="Deacetylase sirtuin-type" evidence="5">
    <location>
        <begin position="1"/>
        <end position="234"/>
    </location>
</feature>
<evidence type="ECO:0000259" key="5">
    <source>
        <dbReference type="PROSITE" id="PS50305"/>
    </source>
</evidence>
<dbReference type="PANTHER" id="PTHR11085">
    <property type="entry name" value="NAD-DEPENDENT PROTEIN DEACYLASE SIRTUIN-5, MITOCHONDRIAL-RELATED"/>
    <property type="match status" value="1"/>
</dbReference>
<evidence type="ECO:0000256" key="3">
    <source>
        <dbReference type="HAMAP-Rule" id="MF_01121"/>
    </source>
</evidence>
<dbReference type="GO" id="GO:0070403">
    <property type="term" value="F:NAD+ binding"/>
    <property type="evidence" value="ECO:0007669"/>
    <property type="project" value="UniProtKB-UniRule"/>
</dbReference>
<evidence type="ECO:0000256" key="1">
    <source>
        <dbReference type="ARBA" id="ARBA00022679"/>
    </source>
</evidence>
<evidence type="ECO:0000313" key="7">
    <source>
        <dbReference type="Proteomes" id="UP000279799"/>
    </source>
</evidence>
<dbReference type="InterPro" id="IPR026591">
    <property type="entry name" value="Sirtuin_cat_small_dom_sf"/>
</dbReference>
<comment type="caution">
    <text evidence="3 4">Lacks conserved residue(s) required for the propagation of feature annotation.</text>
</comment>
<keyword evidence="3" id="KW-0963">Cytoplasm</keyword>
<dbReference type="InterPro" id="IPR003000">
    <property type="entry name" value="Sirtuin"/>
</dbReference>
<dbReference type="GO" id="GO:0008270">
    <property type="term" value="F:zinc ion binding"/>
    <property type="evidence" value="ECO:0007669"/>
    <property type="project" value="UniProtKB-UniRule"/>
</dbReference>
<dbReference type="CDD" id="cd01412">
    <property type="entry name" value="SIRT5_Af1_CobB"/>
    <property type="match status" value="1"/>
</dbReference>
<reference evidence="6 7" key="1">
    <citation type="submission" date="2018-12" db="EMBL/GenBank/DDBJ databases">
        <authorList>
            <consortium name="Pathogen Informatics"/>
        </authorList>
    </citation>
    <scope>NUCLEOTIDE SEQUENCE [LARGE SCALE GENOMIC DNA]</scope>
    <source>
        <strain evidence="6 7">NCTC12871</strain>
    </source>
</reference>
<feature type="binding site" evidence="3">
    <location>
        <begin position="8"/>
        <end position="27"/>
    </location>
    <ligand>
        <name>NAD(+)</name>
        <dbReference type="ChEBI" id="CHEBI:57540"/>
    </ligand>
</feature>
<feature type="binding site" evidence="3">
    <location>
        <position position="134"/>
    </location>
    <ligand>
        <name>Zn(2+)</name>
        <dbReference type="ChEBI" id="CHEBI:29105"/>
    </ligand>
</feature>
<dbReference type="GO" id="GO:0005737">
    <property type="term" value="C:cytoplasm"/>
    <property type="evidence" value="ECO:0007669"/>
    <property type="project" value="UniProtKB-SubCell"/>
</dbReference>
<name>A0A448TTG6_9PAST</name>
<dbReference type="NCBIfam" id="NF001755">
    <property type="entry name" value="PRK00481.1-5"/>
    <property type="match status" value="1"/>
</dbReference>
<dbReference type="InterPro" id="IPR029035">
    <property type="entry name" value="DHS-like_NAD/FAD-binding_dom"/>
</dbReference>
<dbReference type="HAMAP" id="MF_01121">
    <property type="entry name" value="Sirtuin_ClassIII"/>
    <property type="match status" value="1"/>
</dbReference>
<dbReference type="PROSITE" id="PS50305">
    <property type="entry name" value="SIRTUIN"/>
    <property type="match status" value="1"/>
</dbReference>
<dbReference type="GO" id="GO:0036055">
    <property type="term" value="F:protein-succinyllysine desuccinylase activity"/>
    <property type="evidence" value="ECO:0007669"/>
    <property type="project" value="UniProtKB-UniRule"/>
</dbReference>
<dbReference type="Pfam" id="PF02146">
    <property type="entry name" value="SIR2"/>
    <property type="match status" value="1"/>
</dbReference>
<comment type="domain">
    <text evidence="3">2 residues (Tyr-52 and Arg-55) present in a large hydrophobic pocket are probably involved in substrate specificity. They are important for desuccinylation activity, but dispensable for deacetylation activity.</text>
</comment>
<evidence type="ECO:0000256" key="2">
    <source>
        <dbReference type="ARBA" id="ARBA00023027"/>
    </source>
</evidence>
<feature type="active site" description="Proton acceptor" evidence="3">
    <location>
        <position position="107"/>
    </location>
</feature>
<feature type="binding site" evidence="3">
    <location>
        <begin position="200"/>
        <end position="202"/>
    </location>
    <ligand>
        <name>NAD(+)</name>
        <dbReference type="ChEBI" id="CHEBI:57540"/>
    </ligand>
</feature>
<dbReference type="RefSeq" id="WP_126599117.1">
    <property type="nucleotide sequence ID" value="NZ_LR134510.1"/>
</dbReference>
<comment type="catalytic activity">
    <reaction evidence="3">
        <text>N(6)-acetyl-L-lysyl-[protein] + NAD(+) + H2O = 2''-O-acetyl-ADP-D-ribose + nicotinamide + L-lysyl-[protein]</text>
        <dbReference type="Rhea" id="RHEA:43636"/>
        <dbReference type="Rhea" id="RHEA-COMP:9752"/>
        <dbReference type="Rhea" id="RHEA-COMP:10731"/>
        <dbReference type="ChEBI" id="CHEBI:15377"/>
        <dbReference type="ChEBI" id="CHEBI:17154"/>
        <dbReference type="ChEBI" id="CHEBI:29969"/>
        <dbReference type="ChEBI" id="CHEBI:57540"/>
        <dbReference type="ChEBI" id="CHEBI:61930"/>
        <dbReference type="ChEBI" id="CHEBI:83767"/>
        <dbReference type="EC" id="2.3.1.286"/>
    </reaction>
</comment>
<proteinExistence type="inferred from homology"/>
<dbReference type="SUPFAM" id="SSF52467">
    <property type="entry name" value="DHS-like NAD/FAD-binding domain"/>
    <property type="match status" value="1"/>
</dbReference>
<feature type="binding site" evidence="3">
    <location>
        <position position="218"/>
    </location>
    <ligand>
        <name>NAD(+)</name>
        <dbReference type="ChEBI" id="CHEBI:57540"/>
    </ligand>
</feature>
<comment type="subcellular location">
    <subcellularLocation>
        <location evidence="3">Cytoplasm</location>
    </subcellularLocation>
</comment>
<protein>
    <recommendedName>
        <fullName evidence="3">NAD-dependent protein deacylase</fullName>
        <ecNumber evidence="3">2.3.1.286</ecNumber>
    </recommendedName>
    <alternativeName>
        <fullName evidence="3">Regulatory protein SIR2 homolog</fullName>
    </alternativeName>
</protein>
<evidence type="ECO:0000256" key="4">
    <source>
        <dbReference type="PROSITE-ProRule" id="PRU00236"/>
    </source>
</evidence>
<keyword evidence="1" id="KW-0808">Transferase</keyword>
<accession>A0A448TTG6</accession>
<evidence type="ECO:0000313" key="6">
    <source>
        <dbReference type="EMBL" id="VEJ09300.1"/>
    </source>
</evidence>
<comment type="cofactor">
    <cofactor evidence="3">
        <name>Zn(2+)</name>
        <dbReference type="ChEBI" id="CHEBI:29105"/>
    </cofactor>
    <text evidence="3">Binds 1 zinc ion per subunit.</text>
</comment>
<dbReference type="EC" id="2.3.1.286" evidence="3"/>
<feature type="binding site" evidence="3">
    <location>
        <begin position="89"/>
        <end position="92"/>
    </location>
    <ligand>
        <name>NAD(+)</name>
        <dbReference type="ChEBI" id="CHEBI:57540"/>
    </ligand>
</feature>
<comment type="similarity">
    <text evidence="3">Belongs to the sirtuin family. Class III subfamily.</text>
</comment>
<keyword evidence="7" id="KW-1185">Reference proteome</keyword>